<evidence type="ECO:0000313" key="2">
    <source>
        <dbReference type="Proteomes" id="UP000031671"/>
    </source>
</evidence>
<reference evidence="1 2" key="1">
    <citation type="submission" date="2015-01" db="EMBL/GenBank/DDBJ databases">
        <title>Vibrio sp. C1 JCM 19231 whole genome shotgun sequence.</title>
        <authorList>
            <person name="Sawabe T."/>
            <person name="Meirelles P."/>
            <person name="Feng G."/>
            <person name="Sayaka M."/>
            <person name="Hattori M."/>
            <person name="Ohkuma M."/>
        </authorList>
    </citation>
    <scope>NUCLEOTIDE SEQUENCE [LARGE SCALE GENOMIC DNA]</scope>
    <source>
        <strain evidence="2">JCM 19231</strain>
    </source>
</reference>
<dbReference type="Proteomes" id="UP000031671">
    <property type="component" value="Unassembled WGS sequence"/>
</dbReference>
<reference evidence="1 2" key="2">
    <citation type="submission" date="2015-01" db="EMBL/GenBank/DDBJ databases">
        <authorList>
            <consortium name="NBRP consortium"/>
            <person name="Sawabe T."/>
            <person name="Meirelles P."/>
            <person name="Feng G."/>
            <person name="Sayaka M."/>
            <person name="Hattori M."/>
            <person name="Ohkuma M."/>
        </authorList>
    </citation>
    <scope>NUCLEOTIDE SEQUENCE [LARGE SCALE GENOMIC DNA]</scope>
    <source>
        <strain evidence="2">JCM 19231</strain>
    </source>
</reference>
<comment type="caution">
    <text evidence="1">The sequence shown here is derived from an EMBL/GenBank/DDBJ whole genome shotgun (WGS) entry which is preliminary data.</text>
</comment>
<accession>A0A0B8NW10</accession>
<proteinExistence type="predicted"/>
<name>A0A0B8NW10_9VIBR</name>
<keyword evidence="2" id="KW-1185">Reference proteome</keyword>
<organism evidence="1 2">
    <name type="scientific">Vibrio ishigakensis</name>
    <dbReference type="NCBI Taxonomy" id="1481914"/>
    <lineage>
        <taxon>Bacteria</taxon>
        <taxon>Pseudomonadati</taxon>
        <taxon>Pseudomonadota</taxon>
        <taxon>Gammaproteobacteria</taxon>
        <taxon>Vibrionales</taxon>
        <taxon>Vibrionaceae</taxon>
        <taxon>Vibrio</taxon>
    </lineage>
</organism>
<sequence length="42" mass="4569">MLTTLPMTAENKGAAELFAVYVGDNGSEGTYSYFDNLDSDLF</sequence>
<protein>
    <submittedName>
        <fullName evidence="1">Uncharacterized protein</fullName>
    </submittedName>
</protein>
<dbReference type="AlphaFoldDB" id="A0A0B8NW10"/>
<gene>
    <name evidence="1" type="ORF">JCM19231_4806</name>
</gene>
<dbReference type="EMBL" id="BBRZ01000102">
    <property type="protein sequence ID" value="GAM58750.1"/>
    <property type="molecule type" value="Genomic_DNA"/>
</dbReference>
<evidence type="ECO:0000313" key="1">
    <source>
        <dbReference type="EMBL" id="GAM58750.1"/>
    </source>
</evidence>